<reference evidence="5 6" key="1">
    <citation type="submission" date="2024-01" db="EMBL/GenBank/DDBJ databases">
        <title>Comparative genomics of Cryptococcus and Kwoniella reveals pathogenesis evolution and contrasting modes of karyotype evolution via chromosome fusion or intercentromeric recombination.</title>
        <authorList>
            <person name="Coelho M.A."/>
            <person name="David-Palma M."/>
            <person name="Shea T."/>
            <person name="Bowers K."/>
            <person name="McGinley-Smith S."/>
            <person name="Mohammad A.W."/>
            <person name="Gnirke A."/>
            <person name="Yurkov A.M."/>
            <person name="Nowrousian M."/>
            <person name="Sun S."/>
            <person name="Cuomo C.A."/>
            <person name="Heitman J."/>
        </authorList>
    </citation>
    <scope>NUCLEOTIDE SEQUENCE [LARGE SCALE GENOMIC DNA]</scope>
    <source>
        <strain evidence="5 6">PYCC6329</strain>
    </source>
</reference>
<dbReference type="PANTHER" id="PTHR43439:SF2">
    <property type="entry name" value="ENZYME, PUTATIVE (JCVI)-RELATED"/>
    <property type="match status" value="1"/>
</dbReference>
<dbReference type="PROSITE" id="PS00455">
    <property type="entry name" value="AMP_BINDING"/>
    <property type="match status" value="1"/>
</dbReference>
<organism evidence="5 6">
    <name type="scientific">Kwoniella europaea PYCC6329</name>
    <dbReference type="NCBI Taxonomy" id="1423913"/>
    <lineage>
        <taxon>Eukaryota</taxon>
        <taxon>Fungi</taxon>
        <taxon>Dikarya</taxon>
        <taxon>Basidiomycota</taxon>
        <taxon>Agaricomycotina</taxon>
        <taxon>Tremellomycetes</taxon>
        <taxon>Tremellales</taxon>
        <taxon>Cryptococcaceae</taxon>
        <taxon>Kwoniella</taxon>
    </lineage>
</organism>
<evidence type="ECO:0000313" key="6">
    <source>
        <dbReference type="Proteomes" id="UP001358614"/>
    </source>
</evidence>
<dbReference type="GO" id="GO:0031177">
    <property type="term" value="F:phosphopantetheine binding"/>
    <property type="evidence" value="ECO:0007669"/>
    <property type="project" value="InterPro"/>
</dbReference>
<keyword evidence="6" id="KW-1185">Reference proteome</keyword>
<evidence type="ECO:0000313" key="5">
    <source>
        <dbReference type="EMBL" id="WWD02658.1"/>
    </source>
</evidence>
<dbReference type="NCBIfam" id="TIGR01746">
    <property type="entry name" value="Thioester-redct"/>
    <property type="match status" value="1"/>
</dbReference>
<dbReference type="RefSeq" id="XP_066080625.1">
    <property type="nucleotide sequence ID" value="XM_066224528.1"/>
</dbReference>
<dbReference type="InterPro" id="IPR051414">
    <property type="entry name" value="Adenylate-forming_Reductase"/>
</dbReference>
<evidence type="ECO:0000256" key="3">
    <source>
        <dbReference type="SAM" id="MobiDB-lite"/>
    </source>
</evidence>
<dbReference type="Gene3D" id="3.40.50.12780">
    <property type="entry name" value="N-terminal domain of ligase-like"/>
    <property type="match status" value="1"/>
</dbReference>
<sequence length="1089" mass="120262">MTLSYLVSTAGHAQRQNELYPHDIQSILQLIQDGAREFGSERAVGFTSKDDDRDEWRCDRYSFPQLLDLSCRLGYQLAQRGVPISQDDTKIISLLCPTGLDFLISCIALMRLGYGVVLIAPQCSPTAITHLYNSSSSTQLIYHSKYAELAHSAQQSDPYTAIQSIELPSATSLPPPPSTFHLPCSVKDPKSVSHIFHTSGTSGTPKPIPNIHQKSVSVLPRRSLPTYLQSTTENDDGSGNENGTSSESAAFTTTPLFHGGISDLLRAWMARSMIYFYPTSDVAITSNNVVESIKACQIPPPAPNGMKLSSEQNDERNQRFKVTAFLSVPYILSTLAEVPNGPGMEMLRSMEYVSTGGAPLDSTIGDTTANQGVRLVSRLGSSECGFLLSSHRDYAVEKDWEWLRNDSPYSDALVFEPVDESREKYEMIVTDRWTSKTKSNRADGSYATGDLYQPHPSKKNVWKYVGRGDDVIVLSNGEKASPGIIESALRQSAHLSDVLVVGSDQSQLGILLFPKSLPTPSDLLEKLSPLIDQANSDSPSFAQISKEMCLVVSESTKRLPKSSKGTTQRGVAYEVFREEINQLYNQQNGQGDDLPKRSTTEIREEVKMIIENIAASKLRVDNLNENTDLFNWGVNSLMATRIRTNLQKKLNTGGVVLPNNVVFERPSIKRLSQYIFDLQENKAKDNNCVEESYELMKDLIRKYGQFDSTSGGLPGIRGEDDKKGMTVLLTGGTGSLGSFLIDELNQLAGQTVKKIICLVRAPNDEAAYNRVNKVLETRNVAMGSKVDVLAADLSKHHLGLEVEAYNRLTEEVDVVIHAAWPVHFTSSLISFEDSIKGTRNLLGLVAATNQGELYYCSSLASVLNQPSSTISEQPSTDPSTASPIGYSQSKWVTEQICRLASESSILKDRVHVMRVGQLCGDTKTGHWNEKEGWPLMIRTAQTTGTLPILEEKPSWLPVDLAARAITDIIIDNAAENHLIYHIAHLKNIEWNTILDGLEAAGLSFQRVSPADWLNRVEASSDDPETNPNKQMLHMWKAAYGNPTVSQKEVLVDTTNARQSSRTMSDLPDIDEEHIVKMVQAWKKSGFLNT</sequence>
<dbReference type="Pfam" id="PF23562">
    <property type="entry name" value="AMP-binding_C_3"/>
    <property type="match status" value="1"/>
</dbReference>
<dbReference type="SUPFAM" id="SSF56801">
    <property type="entry name" value="Acetyl-CoA synthetase-like"/>
    <property type="match status" value="1"/>
</dbReference>
<dbReference type="InterPro" id="IPR010080">
    <property type="entry name" value="Thioester_reductase-like_dom"/>
</dbReference>
<dbReference type="PROSITE" id="PS50075">
    <property type="entry name" value="CARRIER"/>
    <property type="match status" value="1"/>
</dbReference>
<dbReference type="Gene3D" id="1.10.1200.10">
    <property type="entry name" value="ACP-like"/>
    <property type="match status" value="1"/>
</dbReference>
<dbReference type="InterPro" id="IPR036736">
    <property type="entry name" value="ACP-like_sf"/>
</dbReference>
<gene>
    <name evidence="5" type="ORF">V865_000698</name>
</gene>
<dbReference type="PANTHER" id="PTHR43439">
    <property type="entry name" value="PHENYLACETATE-COENZYME A LIGASE"/>
    <property type="match status" value="1"/>
</dbReference>
<dbReference type="Proteomes" id="UP001358614">
    <property type="component" value="Chromosome 1"/>
</dbReference>
<feature type="region of interest" description="Disordered" evidence="3">
    <location>
        <begin position="228"/>
        <end position="251"/>
    </location>
</feature>
<dbReference type="InterPro" id="IPR009081">
    <property type="entry name" value="PP-bd_ACP"/>
</dbReference>
<evidence type="ECO:0000256" key="1">
    <source>
        <dbReference type="ARBA" id="ARBA00022450"/>
    </source>
</evidence>
<evidence type="ECO:0000256" key="2">
    <source>
        <dbReference type="ARBA" id="ARBA00022553"/>
    </source>
</evidence>
<dbReference type="Gene3D" id="3.40.50.720">
    <property type="entry name" value="NAD(P)-binding Rossmann-like Domain"/>
    <property type="match status" value="1"/>
</dbReference>
<dbReference type="SUPFAM" id="SSF47336">
    <property type="entry name" value="ACP-like"/>
    <property type="match status" value="1"/>
</dbReference>
<feature type="compositionally biased region" description="Low complexity" evidence="3">
    <location>
        <begin position="239"/>
        <end position="248"/>
    </location>
</feature>
<protein>
    <recommendedName>
        <fullName evidence="4">Carrier domain-containing protein</fullName>
    </recommendedName>
</protein>
<dbReference type="InterPro" id="IPR036291">
    <property type="entry name" value="NAD(P)-bd_dom_sf"/>
</dbReference>
<proteinExistence type="predicted"/>
<dbReference type="SUPFAM" id="SSF51735">
    <property type="entry name" value="NAD(P)-binding Rossmann-fold domains"/>
    <property type="match status" value="1"/>
</dbReference>
<dbReference type="AlphaFoldDB" id="A0AAX4KA43"/>
<dbReference type="InterPro" id="IPR000873">
    <property type="entry name" value="AMP-dep_synth/lig_dom"/>
</dbReference>
<dbReference type="InterPro" id="IPR042099">
    <property type="entry name" value="ANL_N_sf"/>
</dbReference>
<dbReference type="SMART" id="SM00823">
    <property type="entry name" value="PKS_PP"/>
    <property type="match status" value="1"/>
</dbReference>
<dbReference type="Pfam" id="PF00550">
    <property type="entry name" value="PP-binding"/>
    <property type="match status" value="1"/>
</dbReference>
<keyword evidence="1" id="KW-0596">Phosphopantetheine</keyword>
<feature type="domain" description="Carrier" evidence="4">
    <location>
        <begin position="601"/>
        <end position="679"/>
    </location>
</feature>
<dbReference type="EMBL" id="CP144089">
    <property type="protein sequence ID" value="WWD02658.1"/>
    <property type="molecule type" value="Genomic_DNA"/>
</dbReference>
<dbReference type="InterPro" id="IPR013120">
    <property type="entry name" value="FAR_NAD-bd"/>
</dbReference>
<dbReference type="Pfam" id="PF07993">
    <property type="entry name" value="NAD_binding_4"/>
    <property type="match status" value="1"/>
</dbReference>
<evidence type="ECO:0000259" key="4">
    <source>
        <dbReference type="PROSITE" id="PS50075"/>
    </source>
</evidence>
<dbReference type="Pfam" id="PF00501">
    <property type="entry name" value="AMP-binding"/>
    <property type="match status" value="1"/>
</dbReference>
<keyword evidence="2" id="KW-0597">Phosphoprotein</keyword>
<dbReference type="InterPro" id="IPR020845">
    <property type="entry name" value="AMP-binding_CS"/>
</dbReference>
<name>A0AAX4KA43_9TREE</name>
<dbReference type="InterPro" id="IPR020806">
    <property type="entry name" value="PKS_PP-bd"/>
</dbReference>
<accession>A0AAX4KA43</accession>
<dbReference type="GeneID" id="91099502"/>
<dbReference type="KEGG" id="ker:91099502"/>